<keyword evidence="3" id="KW-1185">Reference proteome</keyword>
<dbReference type="Proteomes" id="UP000184300">
    <property type="component" value="Unassembled WGS sequence"/>
</dbReference>
<dbReference type="OrthoDB" id="4951845at2759"/>
<dbReference type="EMBL" id="KV878930">
    <property type="protein sequence ID" value="OJJ78668.1"/>
    <property type="molecule type" value="Genomic_DNA"/>
</dbReference>
<evidence type="ECO:0000313" key="2">
    <source>
        <dbReference type="EMBL" id="OJJ78668.1"/>
    </source>
</evidence>
<accession>A0A1L9V418</accession>
<dbReference type="VEuPathDB" id="FungiDB:ASPGLDRAFT_1197989"/>
<sequence length="98" mass="11059">MIHGIPLDLATAEATKTEFVQRAGVTSWDDFAVSGEEREKPKNSLRDMLVDLAKLFLRDTSGPFLLGKQVSYADFIVGGWLRMMRGILPDNEWDCGRR</sequence>
<evidence type="ECO:0000313" key="3">
    <source>
        <dbReference type="Proteomes" id="UP000184300"/>
    </source>
</evidence>
<evidence type="ECO:0000259" key="1">
    <source>
        <dbReference type="Pfam" id="PF22041"/>
    </source>
</evidence>
<dbReference type="GeneID" id="34456349"/>
<proteinExistence type="predicted"/>
<protein>
    <recommendedName>
        <fullName evidence="1">Glutathione S-transferase UstS-like C-terminal domain-containing protein</fullName>
    </recommendedName>
</protein>
<organism evidence="2 3">
    <name type="scientific">Aspergillus glaucus CBS 516.65</name>
    <dbReference type="NCBI Taxonomy" id="1160497"/>
    <lineage>
        <taxon>Eukaryota</taxon>
        <taxon>Fungi</taxon>
        <taxon>Dikarya</taxon>
        <taxon>Ascomycota</taxon>
        <taxon>Pezizomycotina</taxon>
        <taxon>Eurotiomycetes</taxon>
        <taxon>Eurotiomycetidae</taxon>
        <taxon>Eurotiales</taxon>
        <taxon>Aspergillaceae</taxon>
        <taxon>Aspergillus</taxon>
        <taxon>Aspergillus subgen. Aspergillus</taxon>
    </lineage>
</organism>
<dbReference type="SUPFAM" id="SSF47616">
    <property type="entry name" value="GST C-terminal domain-like"/>
    <property type="match status" value="1"/>
</dbReference>
<dbReference type="AlphaFoldDB" id="A0A1L9V418"/>
<name>A0A1L9V418_ASPGL</name>
<reference evidence="3" key="1">
    <citation type="journal article" date="2017" name="Genome Biol.">
        <title>Comparative genomics reveals high biological diversity and specific adaptations in the industrially and medically important fungal genus Aspergillus.</title>
        <authorList>
            <person name="de Vries R.P."/>
            <person name="Riley R."/>
            <person name="Wiebenga A."/>
            <person name="Aguilar-Osorio G."/>
            <person name="Amillis S."/>
            <person name="Uchima C.A."/>
            <person name="Anderluh G."/>
            <person name="Asadollahi M."/>
            <person name="Askin M."/>
            <person name="Barry K."/>
            <person name="Battaglia E."/>
            <person name="Bayram O."/>
            <person name="Benocci T."/>
            <person name="Braus-Stromeyer S.A."/>
            <person name="Caldana C."/>
            <person name="Canovas D."/>
            <person name="Cerqueira G.C."/>
            <person name="Chen F."/>
            <person name="Chen W."/>
            <person name="Choi C."/>
            <person name="Clum A."/>
            <person name="Dos Santos R.A."/>
            <person name="Damasio A.R."/>
            <person name="Diallinas G."/>
            <person name="Emri T."/>
            <person name="Fekete E."/>
            <person name="Flipphi M."/>
            <person name="Freyberg S."/>
            <person name="Gallo A."/>
            <person name="Gournas C."/>
            <person name="Habgood R."/>
            <person name="Hainaut M."/>
            <person name="Harispe M.L."/>
            <person name="Henrissat B."/>
            <person name="Hilden K.S."/>
            <person name="Hope R."/>
            <person name="Hossain A."/>
            <person name="Karabika E."/>
            <person name="Karaffa L."/>
            <person name="Karanyi Z."/>
            <person name="Krasevec N."/>
            <person name="Kuo A."/>
            <person name="Kusch H."/>
            <person name="LaButti K."/>
            <person name="Lagendijk E.L."/>
            <person name="Lapidus A."/>
            <person name="Levasseur A."/>
            <person name="Lindquist E."/>
            <person name="Lipzen A."/>
            <person name="Logrieco A.F."/>
            <person name="MacCabe A."/>
            <person name="Maekelae M.R."/>
            <person name="Malavazi I."/>
            <person name="Melin P."/>
            <person name="Meyer V."/>
            <person name="Mielnichuk N."/>
            <person name="Miskei M."/>
            <person name="Molnar A.P."/>
            <person name="Mule G."/>
            <person name="Ngan C.Y."/>
            <person name="Orejas M."/>
            <person name="Orosz E."/>
            <person name="Ouedraogo J.P."/>
            <person name="Overkamp K.M."/>
            <person name="Park H.-S."/>
            <person name="Perrone G."/>
            <person name="Piumi F."/>
            <person name="Punt P.J."/>
            <person name="Ram A.F."/>
            <person name="Ramon A."/>
            <person name="Rauscher S."/>
            <person name="Record E."/>
            <person name="Riano-Pachon D.M."/>
            <person name="Robert V."/>
            <person name="Roehrig J."/>
            <person name="Ruller R."/>
            <person name="Salamov A."/>
            <person name="Salih N.S."/>
            <person name="Samson R.A."/>
            <person name="Sandor E."/>
            <person name="Sanguinetti M."/>
            <person name="Schuetze T."/>
            <person name="Sepcic K."/>
            <person name="Shelest E."/>
            <person name="Sherlock G."/>
            <person name="Sophianopoulou V."/>
            <person name="Squina F.M."/>
            <person name="Sun H."/>
            <person name="Susca A."/>
            <person name="Todd R.B."/>
            <person name="Tsang A."/>
            <person name="Unkles S.E."/>
            <person name="van de Wiele N."/>
            <person name="van Rossen-Uffink D."/>
            <person name="Oliveira J.V."/>
            <person name="Vesth T.C."/>
            <person name="Visser J."/>
            <person name="Yu J.-H."/>
            <person name="Zhou M."/>
            <person name="Andersen M.R."/>
            <person name="Archer D.B."/>
            <person name="Baker S.E."/>
            <person name="Benoit I."/>
            <person name="Brakhage A.A."/>
            <person name="Braus G.H."/>
            <person name="Fischer R."/>
            <person name="Frisvad J.C."/>
            <person name="Goldman G.H."/>
            <person name="Houbraken J."/>
            <person name="Oakley B."/>
            <person name="Pocsi I."/>
            <person name="Scazzocchio C."/>
            <person name="Seiboth B."/>
            <person name="vanKuyk P.A."/>
            <person name="Wortman J."/>
            <person name="Dyer P.S."/>
            <person name="Grigoriev I.V."/>
        </authorList>
    </citation>
    <scope>NUCLEOTIDE SEQUENCE [LARGE SCALE GENOMIC DNA]</scope>
    <source>
        <strain evidence="3">CBS 516.65</strain>
    </source>
</reference>
<dbReference type="RefSeq" id="XP_022395366.1">
    <property type="nucleotide sequence ID" value="XM_022540088.1"/>
</dbReference>
<dbReference type="Gene3D" id="1.20.1050.10">
    <property type="match status" value="1"/>
</dbReference>
<gene>
    <name evidence="2" type="ORF">ASPGLDRAFT_1197989</name>
</gene>
<dbReference type="InterPro" id="IPR054416">
    <property type="entry name" value="GST_UstS-like_C"/>
</dbReference>
<dbReference type="Pfam" id="PF22041">
    <property type="entry name" value="GST_C_7"/>
    <property type="match status" value="1"/>
</dbReference>
<feature type="domain" description="Glutathione S-transferase UstS-like C-terminal" evidence="1">
    <location>
        <begin position="29"/>
        <end position="93"/>
    </location>
</feature>
<dbReference type="STRING" id="1160497.A0A1L9V418"/>
<dbReference type="InterPro" id="IPR036282">
    <property type="entry name" value="Glutathione-S-Trfase_C_sf"/>
</dbReference>